<protein>
    <submittedName>
        <fullName evidence="1">Uncharacterized protein</fullName>
    </submittedName>
</protein>
<name>A0A2B7ZN30_9EURO</name>
<dbReference type="Proteomes" id="UP000226031">
    <property type="component" value="Unassembled WGS sequence"/>
</dbReference>
<evidence type="ECO:0000313" key="2">
    <source>
        <dbReference type="Proteomes" id="UP000226031"/>
    </source>
</evidence>
<reference evidence="1 2" key="1">
    <citation type="submission" date="2017-10" db="EMBL/GenBank/DDBJ databases">
        <title>Comparative genomics in systemic dimorphic fungi from Ajellomycetaceae.</title>
        <authorList>
            <person name="Munoz J.F."/>
            <person name="Mcewen J.G."/>
            <person name="Clay O.K."/>
            <person name="Cuomo C.A."/>
        </authorList>
    </citation>
    <scope>NUCLEOTIDE SEQUENCE [LARGE SCALE GENOMIC DNA]</scope>
    <source>
        <strain evidence="1 2">UAMH4076</strain>
    </source>
</reference>
<dbReference type="EMBL" id="PDND01000037">
    <property type="protein sequence ID" value="PGH34589.1"/>
    <property type="molecule type" value="Genomic_DNA"/>
</dbReference>
<evidence type="ECO:0000313" key="1">
    <source>
        <dbReference type="EMBL" id="PGH34589.1"/>
    </source>
</evidence>
<gene>
    <name evidence="1" type="ORF">GX50_02572</name>
</gene>
<organism evidence="1 2">
    <name type="scientific">[Emmonsia] crescens</name>
    <dbReference type="NCBI Taxonomy" id="73230"/>
    <lineage>
        <taxon>Eukaryota</taxon>
        <taxon>Fungi</taxon>
        <taxon>Dikarya</taxon>
        <taxon>Ascomycota</taxon>
        <taxon>Pezizomycotina</taxon>
        <taxon>Eurotiomycetes</taxon>
        <taxon>Eurotiomycetidae</taxon>
        <taxon>Onygenales</taxon>
        <taxon>Ajellomycetaceae</taxon>
        <taxon>Emergomyces</taxon>
    </lineage>
</organism>
<dbReference type="AlphaFoldDB" id="A0A2B7ZN30"/>
<keyword evidence="2" id="KW-1185">Reference proteome</keyword>
<sequence>MNSQSDIRSLWLAALNQDWILGFNPSTSNSASLATEYHWEWKSAWWLAWVHDLVEVAAVSSDTQTKQGRLKLTKAAWTMKSVWYSLEEKNNVYFLHNNTI</sequence>
<accession>A0A2B7ZN30</accession>
<comment type="caution">
    <text evidence="1">The sequence shown here is derived from an EMBL/GenBank/DDBJ whole genome shotgun (WGS) entry which is preliminary data.</text>
</comment>
<proteinExistence type="predicted"/>